<dbReference type="Pfam" id="PF00550">
    <property type="entry name" value="PP-binding"/>
    <property type="match status" value="1"/>
</dbReference>
<dbReference type="PROSITE" id="PS50075">
    <property type="entry name" value="CARRIER"/>
    <property type="match status" value="1"/>
</dbReference>
<evidence type="ECO:0000313" key="4">
    <source>
        <dbReference type="EMBL" id="RKN62043.1"/>
    </source>
</evidence>
<protein>
    <recommendedName>
        <fullName evidence="3">Carrier domain-containing protein</fullName>
    </recommendedName>
</protein>
<dbReference type="SMART" id="SM00823">
    <property type="entry name" value="PKS_PP"/>
    <property type="match status" value="1"/>
</dbReference>
<dbReference type="AlphaFoldDB" id="A0A3B0AP64"/>
<proteinExistence type="predicted"/>
<dbReference type="InterPro" id="IPR020806">
    <property type="entry name" value="PKS_PP-bd"/>
</dbReference>
<sequence>MSIQDVPLQWDLDTLGLDALDALDLSAFDIAPGDGLGDGFFDDGDFAGFDDLAGPDGTVDGAPEVIPPDLRLLAVTGLAKRRELLETYVRQELGRALRVPPHTIDTTGRPMNSLGVGSIMGLELQRRMEDALKVEVDLQRLLRANSAAELIDCLAGQLGDDEDNAHRRAAHRPLPPQAPAGAA</sequence>
<evidence type="ECO:0000313" key="5">
    <source>
        <dbReference type="Proteomes" id="UP000270343"/>
    </source>
</evidence>
<evidence type="ECO:0000256" key="1">
    <source>
        <dbReference type="ARBA" id="ARBA00022450"/>
    </source>
</evidence>
<dbReference type="SUPFAM" id="SSF47336">
    <property type="entry name" value="ACP-like"/>
    <property type="match status" value="1"/>
</dbReference>
<feature type="domain" description="Carrier" evidence="3">
    <location>
        <begin position="83"/>
        <end position="158"/>
    </location>
</feature>
<dbReference type="GO" id="GO:0017000">
    <property type="term" value="P:antibiotic biosynthetic process"/>
    <property type="evidence" value="ECO:0007669"/>
    <property type="project" value="UniProtKB-ARBA"/>
</dbReference>
<keyword evidence="5" id="KW-1185">Reference proteome</keyword>
<dbReference type="Gene3D" id="1.10.1200.10">
    <property type="entry name" value="ACP-like"/>
    <property type="match status" value="1"/>
</dbReference>
<dbReference type="OrthoDB" id="4232527at2"/>
<evidence type="ECO:0000259" key="3">
    <source>
        <dbReference type="PROSITE" id="PS50075"/>
    </source>
</evidence>
<dbReference type="InterPro" id="IPR009081">
    <property type="entry name" value="PP-bd_ACP"/>
</dbReference>
<dbReference type="GO" id="GO:0031177">
    <property type="term" value="F:phosphopantetheine binding"/>
    <property type="evidence" value="ECO:0007669"/>
    <property type="project" value="InterPro"/>
</dbReference>
<dbReference type="Proteomes" id="UP000270343">
    <property type="component" value="Unassembled WGS sequence"/>
</dbReference>
<keyword evidence="1" id="KW-0596">Phosphopantetheine</keyword>
<dbReference type="RefSeq" id="WP_120759130.1">
    <property type="nucleotide sequence ID" value="NZ_RBAM01000022.1"/>
</dbReference>
<dbReference type="InterPro" id="IPR036736">
    <property type="entry name" value="ACP-like_sf"/>
</dbReference>
<gene>
    <name evidence="4" type="ORF">D7231_31435</name>
</gene>
<accession>A0A3B0AP64</accession>
<comment type="caution">
    <text evidence="4">The sequence shown here is derived from an EMBL/GenBank/DDBJ whole genome shotgun (WGS) entry which is preliminary data.</text>
</comment>
<keyword evidence="2" id="KW-0597">Phosphoprotein</keyword>
<dbReference type="EMBL" id="RBAM01000022">
    <property type="protein sequence ID" value="RKN62043.1"/>
    <property type="molecule type" value="Genomic_DNA"/>
</dbReference>
<organism evidence="4 5">
    <name type="scientific">Streptomyces klenkii</name>
    <dbReference type="NCBI Taxonomy" id="1420899"/>
    <lineage>
        <taxon>Bacteria</taxon>
        <taxon>Bacillati</taxon>
        <taxon>Actinomycetota</taxon>
        <taxon>Actinomycetes</taxon>
        <taxon>Kitasatosporales</taxon>
        <taxon>Streptomycetaceae</taxon>
        <taxon>Streptomyces</taxon>
    </lineage>
</organism>
<evidence type="ECO:0000256" key="2">
    <source>
        <dbReference type="ARBA" id="ARBA00022553"/>
    </source>
</evidence>
<name>A0A3B0AP64_9ACTN</name>
<reference evidence="4 5" key="1">
    <citation type="journal article" date="2015" name="Antonie Van Leeuwenhoek">
        <title>Streptomyces klenkii sp. nov., isolated from deep marine sediment.</title>
        <authorList>
            <person name="Veyisoglu A."/>
            <person name="Sahin N."/>
        </authorList>
    </citation>
    <scope>NUCLEOTIDE SEQUENCE [LARGE SCALE GENOMIC DNA]</scope>
    <source>
        <strain evidence="4 5">KCTC 29202</strain>
    </source>
</reference>